<dbReference type="Proteomes" id="UP000078492">
    <property type="component" value="Unassembled WGS sequence"/>
</dbReference>
<gene>
    <name evidence="1" type="ORF">ALC57_12336</name>
</gene>
<reference evidence="1 2" key="1">
    <citation type="submission" date="2015-09" db="EMBL/GenBank/DDBJ databases">
        <title>Trachymyrmex cornetzi WGS genome.</title>
        <authorList>
            <person name="Nygaard S."/>
            <person name="Hu H."/>
            <person name="Boomsma J."/>
            <person name="Zhang G."/>
        </authorList>
    </citation>
    <scope>NUCLEOTIDE SEQUENCE [LARGE SCALE GENOMIC DNA]</scope>
    <source>
        <strain evidence="1">Tcor2-1</strain>
        <tissue evidence="1">Whole body</tissue>
    </source>
</reference>
<proteinExistence type="predicted"/>
<name>A0A195DR48_9HYME</name>
<organism evidence="1 2">
    <name type="scientific">Trachymyrmex cornetzi</name>
    <dbReference type="NCBI Taxonomy" id="471704"/>
    <lineage>
        <taxon>Eukaryota</taxon>
        <taxon>Metazoa</taxon>
        <taxon>Ecdysozoa</taxon>
        <taxon>Arthropoda</taxon>
        <taxon>Hexapoda</taxon>
        <taxon>Insecta</taxon>
        <taxon>Pterygota</taxon>
        <taxon>Neoptera</taxon>
        <taxon>Endopterygota</taxon>
        <taxon>Hymenoptera</taxon>
        <taxon>Apocrita</taxon>
        <taxon>Aculeata</taxon>
        <taxon>Formicoidea</taxon>
        <taxon>Formicidae</taxon>
        <taxon>Myrmicinae</taxon>
        <taxon>Trachymyrmex</taxon>
    </lineage>
</organism>
<feature type="non-terminal residue" evidence="1">
    <location>
        <position position="1"/>
    </location>
</feature>
<dbReference type="EMBL" id="KQ980581">
    <property type="protein sequence ID" value="KYN15287.1"/>
    <property type="molecule type" value="Genomic_DNA"/>
</dbReference>
<sequence length="73" mass="8305">VTTIPDEGEDNFKMPRASVVHMTSTATRPHHMSQTAPSVIEWSGLKWISCTRRPFGRAGEDRHRTPTYTELHT</sequence>
<keyword evidence="2" id="KW-1185">Reference proteome</keyword>
<dbReference type="AlphaFoldDB" id="A0A195DR48"/>
<evidence type="ECO:0000313" key="1">
    <source>
        <dbReference type="EMBL" id="KYN15287.1"/>
    </source>
</evidence>
<evidence type="ECO:0000313" key="2">
    <source>
        <dbReference type="Proteomes" id="UP000078492"/>
    </source>
</evidence>
<protein>
    <submittedName>
        <fullName evidence="1">Uncharacterized protein</fullName>
    </submittedName>
</protein>
<accession>A0A195DR48</accession>